<accession>A0A7G9B3M5</accession>
<reference evidence="4 5" key="1">
    <citation type="submission" date="2020-08" db="EMBL/GenBank/DDBJ databases">
        <authorList>
            <person name="Liu C."/>
            <person name="Sun Q."/>
        </authorList>
    </citation>
    <scope>NUCLEOTIDE SEQUENCE [LARGE SCALE GENOMIC DNA]</scope>
    <source>
        <strain evidence="4 5">NSJ-62</strain>
    </source>
</reference>
<dbReference type="InterPro" id="IPR029051">
    <property type="entry name" value="DUF4352"/>
</dbReference>
<feature type="signal peptide" evidence="2">
    <location>
        <begin position="1"/>
        <end position="19"/>
    </location>
</feature>
<organism evidence="4 5">
    <name type="scientific">Oscillibacter hominis</name>
    <dbReference type="NCBI Taxonomy" id="2763056"/>
    <lineage>
        <taxon>Bacteria</taxon>
        <taxon>Bacillati</taxon>
        <taxon>Bacillota</taxon>
        <taxon>Clostridia</taxon>
        <taxon>Eubacteriales</taxon>
        <taxon>Oscillospiraceae</taxon>
        <taxon>Oscillibacter</taxon>
    </lineage>
</organism>
<evidence type="ECO:0000313" key="4">
    <source>
        <dbReference type="EMBL" id="QNL44156.1"/>
    </source>
</evidence>
<dbReference type="PROSITE" id="PS51257">
    <property type="entry name" value="PROKAR_LIPOPROTEIN"/>
    <property type="match status" value="1"/>
</dbReference>
<evidence type="ECO:0000256" key="1">
    <source>
        <dbReference type="ARBA" id="ARBA00022729"/>
    </source>
</evidence>
<gene>
    <name evidence="4" type="ORF">H8790_12055</name>
</gene>
<name>A0A7G9B3M5_9FIRM</name>
<feature type="domain" description="DUF4352" evidence="3">
    <location>
        <begin position="63"/>
        <end position="193"/>
    </location>
</feature>
<evidence type="ECO:0000259" key="3">
    <source>
        <dbReference type="Pfam" id="PF11611"/>
    </source>
</evidence>
<dbReference type="Pfam" id="PF11611">
    <property type="entry name" value="DUF4352"/>
    <property type="match status" value="1"/>
</dbReference>
<keyword evidence="5" id="KW-1185">Reference proteome</keyword>
<keyword evidence="1 2" id="KW-0732">Signal</keyword>
<dbReference type="EMBL" id="CP060490">
    <property type="protein sequence ID" value="QNL44156.1"/>
    <property type="molecule type" value="Genomic_DNA"/>
</dbReference>
<proteinExistence type="predicted"/>
<dbReference type="KEGG" id="ohi:H8790_12055"/>
<evidence type="ECO:0000313" key="5">
    <source>
        <dbReference type="Proteomes" id="UP000515960"/>
    </source>
</evidence>
<dbReference type="AlphaFoldDB" id="A0A7G9B3M5"/>
<protein>
    <submittedName>
        <fullName evidence="4">DUF4352 domain-containing protein</fullName>
    </submittedName>
</protein>
<sequence>MKQRIVLTLLALSLAISLAGCGGSGSSGSAGSAGSAGSSGNGTQVDLRDGVEYEEGGASGYLGDVMHTAFMNFAITDAYTCPTYGSYTPAEGNKVLVVSVSILNTGVSSLPMFDTDFQIQWGSENEEDYGWPITTDEEPWEHQPQAAEALDDNQLPGEYEIGINKERSGLLFFEVPADSKDYSISFEEYFEDETVGDLYFVYFTAGEKA</sequence>
<dbReference type="Gene3D" id="2.60.40.1240">
    <property type="match status" value="1"/>
</dbReference>
<dbReference type="RefSeq" id="WP_187332757.1">
    <property type="nucleotide sequence ID" value="NZ_CP060490.1"/>
</dbReference>
<dbReference type="Proteomes" id="UP000515960">
    <property type="component" value="Chromosome"/>
</dbReference>
<evidence type="ECO:0000256" key="2">
    <source>
        <dbReference type="SAM" id="SignalP"/>
    </source>
</evidence>
<feature type="chain" id="PRO_5038402006" evidence="2">
    <location>
        <begin position="20"/>
        <end position="209"/>
    </location>
</feature>
<dbReference type="InterPro" id="IPR029050">
    <property type="entry name" value="Immunoprotect_excell_Ig-like"/>
</dbReference>